<keyword evidence="4" id="KW-0143">Chaperone</keyword>
<evidence type="ECO:0000313" key="7">
    <source>
        <dbReference type="Proteomes" id="UP000567293"/>
    </source>
</evidence>
<dbReference type="Pfam" id="PF13624">
    <property type="entry name" value="SurA_N_3"/>
    <property type="match status" value="1"/>
</dbReference>
<dbReference type="GO" id="GO:0005886">
    <property type="term" value="C:plasma membrane"/>
    <property type="evidence" value="ECO:0007669"/>
    <property type="project" value="UniProtKB-SubCell"/>
</dbReference>
<keyword evidence="3 5" id="KW-0472">Membrane</keyword>
<feature type="transmembrane region" description="Helical" evidence="5">
    <location>
        <begin position="12"/>
        <end position="34"/>
    </location>
</feature>
<dbReference type="AlphaFoldDB" id="A0A7V8SY09"/>
<accession>A0A7V8SY09</accession>
<evidence type="ECO:0000313" key="6">
    <source>
        <dbReference type="EMBL" id="MBA0086446.1"/>
    </source>
</evidence>
<gene>
    <name evidence="6" type="ORF">HRJ53_15810</name>
</gene>
<comment type="caution">
    <text evidence="6">The sequence shown here is derived from an EMBL/GenBank/DDBJ whole genome shotgun (WGS) entry which is preliminary data.</text>
</comment>
<dbReference type="PANTHER" id="PTHR47529">
    <property type="entry name" value="PEPTIDYL-PROLYL CIS-TRANS ISOMERASE D"/>
    <property type="match status" value="1"/>
</dbReference>
<dbReference type="InterPro" id="IPR027304">
    <property type="entry name" value="Trigger_fact/SurA_dom_sf"/>
</dbReference>
<comment type="subcellular location">
    <subcellularLocation>
        <location evidence="1">Cell membrane</location>
    </subcellularLocation>
</comment>
<dbReference type="PANTHER" id="PTHR47529:SF1">
    <property type="entry name" value="PERIPLASMIC CHAPERONE PPID"/>
    <property type="match status" value="1"/>
</dbReference>
<dbReference type="InterPro" id="IPR052029">
    <property type="entry name" value="PpiD_chaperone"/>
</dbReference>
<dbReference type="Gene3D" id="1.10.4030.10">
    <property type="entry name" value="Porin chaperone SurA, peptide-binding domain"/>
    <property type="match status" value="1"/>
</dbReference>
<sequence>MLRGIRKTSENWLGRTVMGVVMSVLAGSFAIWGINDIFRGFGRSSLAKIGDSEIPVEQFRQTYQDRMQQIGRQLGRPLTPEQARGLDRQVLGEMIVQTGLDQRARKMGLGLSDTDVARHITSDPKLQTANGQFDKAKFDFILRDLGYSEQRFVAE</sequence>
<dbReference type="EMBL" id="JACDQQ010001517">
    <property type="protein sequence ID" value="MBA0086446.1"/>
    <property type="molecule type" value="Genomic_DNA"/>
</dbReference>
<protein>
    <submittedName>
        <fullName evidence="6">SurA N-terminal domain-containing protein</fullName>
    </submittedName>
</protein>
<feature type="non-terminal residue" evidence="6">
    <location>
        <position position="155"/>
    </location>
</feature>
<proteinExistence type="predicted"/>
<organism evidence="6 7">
    <name type="scientific">Candidatus Acidiferrum panamense</name>
    <dbReference type="NCBI Taxonomy" id="2741543"/>
    <lineage>
        <taxon>Bacteria</taxon>
        <taxon>Pseudomonadati</taxon>
        <taxon>Acidobacteriota</taxon>
        <taxon>Terriglobia</taxon>
        <taxon>Candidatus Acidiferrales</taxon>
        <taxon>Candidatus Acidiferrum</taxon>
    </lineage>
</organism>
<reference evidence="6" key="1">
    <citation type="submission" date="2020-06" db="EMBL/GenBank/DDBJ databases">
        <title>Legume-microbial interactions unlock mineral nutrients during tropical forest succession.</title>
        <authorList>
            <person name="Epihov D.Z."/>
        </authorList>
    </citation>
    <scope>NUCLEOTIDE SEQUENCE [LARGE SCALE GENOMIC DNA]</scope>
    <source>
        <strain evidence="6">Pan2503</strain>
    </source>
</reference>
<evidence type="ECO:0000256" key="5">
    <source>
        <dbReference type="SAM" id="Phobius"/>
    </source>
</evidence>
<evidence type="ECO:0000256" key="3">
    <source>
        <dbReference type="ARBA" id="ARBA00023136"/>
    </source>
</evidence>
<keyword evidence="5" id="KW-0812">Transmembrane</keyword>
<name>A0A7V8SY09_9BACT</name>
<evidence type="ECO:0000256" key="2">
    <source>
        <dbReference type="ARBA" id="ARBA00022475"/>
    </source>
</evidence>
<dbReference type="SUPFAM" id="SSF109998">
    <property type="entry name" value="Triger factor/SurA peptide-binding domain-like"/>
    <property type="match status" value="1"/>
</dbReference>
<evidence type="ECO:0000256" key="1">
    <source>
        <dbReference type="ARBA" id="ARBA00004236"/>
    </source>
</evidence>
<keyword evidence="2" id="KW-1003">Cell membrane</keyword>
<keyword evidence="5" id="KW-1133">Transmembrane helix</keyword>
<evidence type="ECO:0000256" key="4">
    <source>
        <dbReference type="ARBA" id="ARBA00023186"/>
    </source>
</evidence>
<dbReference type="Proteomes" id="UP000567293">
    <property type="component" value="Unassembled WGS sequence"/>
</dbReference>
<keyword evidence="7" id="KW-1185">Reference proteome</keyword>